<dbReference type="InterPro" id="IPR041413">
    <property type="entry name" value="MLTR_LBD"/>
</dbReference>
<dbReference type="InterPro" id="IPR001387">
    <property type="entry name" value="Cro/C1-type_HTH"/>
</dbReference>
<proteinExistence type="predicted"/>
<evidence type="ECO:0000313" key="4">
    <source>
        <dbReference type="Proteomes" id="UP000272503"/>
    </source>
</evidence>
<dbReference type="CDD" id="cd00093">
    <property type="entry name" value="HTH_XRE"/>
    <property type="match status" value="1"/>
</dbReference>
<dbReference type="GO" id="GO:0003677">
    <property type="term" value="F:DNA binding"/>
    <property type="evidence" value="ECO:0007669"/>
    <property type="project" value="InterPro"/>
</dbReference>
<dbReference type="PANTHER" id="PTHR35010:SF2">
    <property type="entry name" value="BLL4672 PROTEIN"/>
    <property type="match status" value="1"/>
</dbReference>
<dbReference type="SUPFAM" id="SSF47413">
    <property type="entry name" value="lambda repressor-like DNA-binding domains"/>
    <property type="match status" value="1"/>
</dbReference>
<dbReference type="Pfam" id="PF17765">
    <property type="entry name" value="MLTR_LBD"/>
    <property type="match status" value="1"/>
</dbReference>
<accession>A0A3L7AAF0</accession>
<feature type="domain" description="HTH cro/C1-type" evidence="2">
    <location>
        <begin position="53"/>
        <end position="100"/>
    </location>
</feature>
<feature type="region of interest" description="Disordered" evidence="1">
    <location>
        <begin position="1"/>
        <end position="41"/>
    </location>
</feature>
<sequence>MDNTATPPPAETPGDTSGEGGPGELGRFLRSRRDRLTPEDVGVRSYGRRRVSGLRREELAPLAGVSVTYYTRLEQGQSQNASDSVIEALARALQLRPDERAHLFALARPGMVKRPAIAQPEIPNPGACQLLHAMETVPALLLGHSNDVLAWNRAGHRLLAGHLPFDAPATATHRPNHLRMLFLDRHSRALYRNWQAEAEVAVGSLRYIAAQFPDDQRLHELIHDLNLHSTEFSRLWTEHTVQFCTSGTKMLRHPEVGDLDVDYEILHLPEGEGQRILTHSTAPGTPAHTTLRRLLSGPLPG</sequence>
<dbReference type="OrthoDB" id="3518652at2"/>
<dbReference type="AlphaFoldDB" id="A0A3L7AAF0"/>
<evidence type="ECO:0000256" key="1">
    <source>
        <dbReference type="SAM" id="MobiDB-lite"/>
    </source>
</evidence>
<protein>
    <submittedName>
        <fullName evidence="3">XRE family transcriptional regulator</fullName>
    </submittedName>
</protein>
<dbReference type="Gene3D" id="1.10.260.40">
    <property type="entry name" value="lambda repressor-like DNA-binding domains"/>
    <property type="match status" value="1"/>
</dbReference>
<organism evidence="3 4">
    <name type="scientific">Mycetocola tolaasinivorans</name>
    <dbReference type="NCBI Taxonomy" id="76635"/>
    <lineage>
        <taxon>Bacteria</taxon>
        <taxon>Bacillati</taxon>
        <taxon>Actinomycetota</taxon>
        <taxon>Actinomycetes</taxon>
        <taxon>Micrococcales</taxon>
        <taxon>Microbacteriaceae</taxon>
        <taxon>Mycetocola</taxon>
    </lineage>
</organism>
<dbReference type="Pfam" id="PF13560">
    <property type="entry name" value="HTH_31"/>
    <property type="match status" value="1"/>
</dbReference>
<dbReference type="Proteomes" id="UP000272503">
    <property type="component" value="Unassembled WGS sequence"/>
</dbReference>
<feature type="compositionally biased region" description="Pro residues" evidence="1">
    <location>
        <begin position="1"/>
        <end position="11"/>
    </location>
</feature>
<gene>
    <name evidence="3" type="ORF">D9V32_03820</name>
</gene>
<dbReference type="PROSITE" id="PS50943">
    <property type="entry name" value="HTH_CROC1"/>
    <property type="match status" value="1"/>
</dbReference>
<dbReference type="Gene3D" id="3.30.450.180">
    <property type="match status" value="1"/>
</dbReference>
<reference evidence="3 4" key="1">
    <citation type="submission" date="2018-10" db="EMBL/GenBank/DDBJ databases">
        <authorList>
            <person name="Li J."/>
        </authorList>
    </citation>
    <scope>NUCLEOTIDE SEQUENCE [LARGE SCALE GENOMIC DNA]</scope>
    <source>
        <strain evidence="3 4">IF 016277</strain>
    </source>
</reference>
<dbReference type="RefSeq" id="WP_121647590.1">
    <property type="nucleotide sequence ID" value="NZ_RCUX01000003.1"/>
</dbReference>
<name>A0A3L7AAF0_9MICO</name>
<evidence type="ECO:0000313" key="3">
    <source>
        <dbReference type="EMBL" id="RLP76780.1"/>
    </source>
</evidence>
<dbReference type="PANTHER" id="PTHR35010">
    <property type="entry name" value="BLL4672 PROTEIN-RELATED"/>
    <property type="match status" value="1"/>
</dbReference>
<dbReference type="InterPro" id="IPR010982">
    <property type="entry name" value="Lambda_DNA-bd_dom_sf"/>
</dbReference>
<keyword evidence="4" id="KW-1185">Reference proteome</keyword>
<dbReference type="SMART" id="SM00530">
    <property type="entry name" value="HTH_XRE"/>
    <property type="match status" value="1"/>
</dbReference>
<evidence type="ECO:0000259" key="2">
    <source>
        <dbReference type="PROSITE" id="PS50943"/>
    </source>
</evidence>
<comment type="caution">
    <text evidence="3">The sequence shown here is derived from an EMBL/GenBank/DDBJ whole genome shotgun (WGS) entry which is preliminary data.</text>
</comment>
<dbReference type="EMBL" id="RCUX01000003">
    <property type="protein sequence ID" value="RLP76780.1"/>
    <property type="molecule type" value="Genomic_DNA"/>
</dbReference>